<feature type="transmembrane region" description="Helical" evidence="1">
    <location>
        <begin position="234"/>
        <end position="256"/>
    </location>
</feature>
<feature type="transmembrane region" description="Helical" evidence="1">
    <location>
        <begin position="150"/>
        <end position="175"/>
    </location>
</feature>
<organism evidence="2 3">
    <name type="scientific">Denitrobaculum tricleocarpae</name>
    <dbReference type="NCBI Taxonomy" id="2591009"/>
    <lineage>
        <taxon>Bacteria</taxon>
        <taxon>Pseudomonadati</taxon>
        <taxon>Pseudomonadota</taxon>
        <taxon>Alphaproteobacteria</taxon>
        <taxon>Rhodospirillales</taxon>
        <taxon>Rhodospirillaceae</taxon>
        <taxon>Denitrobaculum</taxon>
    </lineage>
</organism>
<keyword evidence="1" id="KW-0812">Transmembrane</keyword>
<protein>
    <recommendedName>
        <fullName evidence="4">DUF975 family protein</fullName>
    </recommendedName>
</protein>
<sequence>MTHSSTPPEEAVTSLPIIASVKESYRLLFSNLWAVPAAVFLPVLIYFLWYLLLHTTGILAVFAGSGRSNPLAGFFLLFLAFAVQAFAMSLLYVAWHRLTLLGPEHGRPRFLYAIRRRHWRFFANALLVLTIVIIAVFLTVLLLTTIMPPAVMAFLVSIVYIALLVKFAFVFPAIAVDENYGLLNAWKQSRGQELRLVAGFVLCFLPAFALYFLVNWDAVVQLATSGQAQITPRPFWLEAFVTVFSLLNGLAVVSYLSIAFKTCSGWVPATPPVPE</sequence>
<comment type="caution">
    <text evidence="2">The sequence shown here is derived from an EMBL/GenBank/DDBJ whole genome shotgun (WGS) entry which is preliminary data.</text>
</comment>
<keyword evidence="1" id="KW-1133">Transmembrane helix</keyword>
<evidence type="ECO:0008006" key="4">
    <source>
        <dbReference type="Google" id="ProtNLM"/>
    </source>
</evidence>
<name>A0A545TG47_9PROT</name>
<feature type="transmembrane region" description="Helical" evidence="1">
    <location>
        <begin position="32"/>
        <end position="52"/>
    </location>
</feature>
<dbReference type="OrthoDB" id="7374999at2"/>
<proteinExistence type="predicted"/>
<keyword evidence="3" id="KW-1185">Reference proteome</keyword>
<dbReference type="Proteomes" id="UP000315252">
    <property type="component" value="Unassembled WGS sequence"/>
</dbReference>
<evidence type="ECO:0000256" key="1">
    <source>
        <dbReference type="SAM" id="Phobius"/>
    </source>
</evidence>
<reference evidence="2 3" key="1">
    <citation type="submission" date="2019-06" db="EMBL/GenBank/DDBJ databases">
        <title>Whole genome sequence for Rhodospirillaceae sp. R148.</title>
        <authorList>
            <person name="Wang G."/>
        </authorList>
    </citation>
    <scope>NUCLEOTIDE SEQUENCE [LARGE SCALE GENOMIC DNA]</scope>
    <source>
        <strain evidence="2 3">R148</strain>
    </source>
</reference>
<dbReference type="AlphaFoldDB" id="A0A545TG47"/>
<feature type="transmembrane region" description="Helical" evidence="1">
    <location>
        <begin position="72"/>
        <end position="95"/>
    </location>
</feature>
<dbReference type="RefSeq" id="WP_142898465.1">
    <property type="nucleotide sequence ID" value="NZ_ML660059.1"/>
</dbReference>
<keyword evidence="1" id="KW-0472">Membrane</keyword>
<evidence type="ECO:0000313" key="2">
    <source>
        <dbReference type="EMBL" id="TQV76202.1"/>
    </source>
</evidence>
<feature type="transmembrane region" description="Helical" evidence="1">
    <location>
        <begin position="121"/>
        <end position="144"/>
    </location>
</feature>
<gene>
    <name evidence="2" type="ORF">FKG95_21430</name>
</gene>
<accession>A0A545TG47</accession>
<evidence type="ECO:0000313" key="3">
    <source>
        <dbReference type="Proteomes" id="UP000315252"/>
    </source>
</evidence>
<dbReference type="EMBL" id="VHSH01000008">
    <property type="protein sequence ID" value="TQV76202.1"/>
    <property type="molecule type" value="Genomic_DNA"/>
</dbReference>
<feature type="transmembrane region" description="Helical" evidence="1">
    <location>
        <begin position="196"/>
        <end position="214"/>
    </location>
</feature>